<evidence type="ECO:0000256" key="4">
    <source>
        <dbReference type="PROSITE-ProRule" id="PRU00146"/>
    </source>
</evidence>
<evidence type="ECO:0000313" key="8">
    <source>
        <dbReference type="Proteomes" id="UP001175353"/>
    </source>
</evidence>
<evidence type="ECO:0000259" key="6">
    <source>
        <dbReference type="PROSITE" id="PS50016"/>
    </source>
</evidence>
<evidence type="ECO:0000256" key="1">
    <source>
        <dbReference type="ARBA" id="ARBA00022723"/>
    </source>
</evidence>
<accession>A0AAN6KHP2</accession>
<organism evidence="7 8">
    <name type="scientific">Friedmanniomyces endolithicus</name>
    <dbReference type="NCBI Taxonomy" id="329885"/>
    <lineage>
        <taxon>Eukaryota</taxon>
        <taxon>Fungi</taxon>
        <taxon>Dikarya</taxon>
        <taxon>Ascomycota</taxon>
        <taxon>Pezizomycotina</taxon>
        <taxon>Dothideomycetes</taxon>
        <taxon>Dothideomycetidae</taxon>
        <taxon>Mycosphaerellales</taxon>
        <taxon>Teratosphaeriaceae</taxon>
        <taxon>Friedmanniomyces</taxon>
    </lineage>
</organism>
<dbReference type="SMART" id="SM00249">
    <property type="entry name" value="PHD"/>
    <property type="match status" value="1"/>
</dbReference>
<keyword evidence="2 4" id="KW-0863">Zinc-finger</keyword>
<dbReference type="InterPro" id="IPR019786">
    <property type="entry name" value="Zinc_finger_PHD-type_CS"/>
</dbReference>
<comment type="caution">
    <text evidence="7">The sequence shown here is derived from an EMBL/GenBank/DDBJ whole genome shotgun (WGS) entry which is preliminary data.</text>
</comment>
<keyword evidence="8" id="KW-1185">Reference proteome</keyword>
<evidence type="ECO:0000256" key="5">
    <source>
        <dbReference type="SAM" id="MobiDB-lite"/>
    </source>
</evidence>
<dbReference type="InterPro" id="IPR011011">
    <property type="entry name" value="Znf_FYVE_PHD"/>
</dbReference>
<protein>
    <recommendedName>
        <fullName evidence="6">PHD-type domain-containing protein</fullName>
    </recommendedName>
</protein>
<dbReference type="AlphaFoldDB" id="A0AAN6KHP2"/>
<feature type="region of interest" description="Disordered" evidence="5">
    <location>
        <begin position="1"/>
        <end position="24"/>
    </location>
</feature>
<name>A0AAN6KHP2_9PEZI</name>
<evidence type="ECO:0000256" key="2">
    <source>
        <dbReference type="ARBA" id="ARBA00022771"/>
    </source>
</evidence>
<sequence length="244" mass="26997">MNADSSAAQAAAKKKHPSGSSKIYHQHSTIIKAFAEATDSLAVDEMSDDSVAERSLESAQSLPQTEHKTPSIAIPRHHKDLRQDSFFSTTSARSMVPLGIGETVIEESRLEPPSPRFVKARPTSHLPWSPPQDTPNLPPVANFALAPRVPSQRPAKKSKGASWICSVCRVQARSIDLERTIQCCNRNCGLWFHLRCVDLKDLPQGRYGWSCKECDADDANNGLFSINDNLEWQGDDDERHGGWP</sequence>
<dbReference type="Proteomes" id="UP001175353">
    <property type="component" value="Unassembled WGS sequence"/>
</dbReference>
<evidence type="ECO:0000256" key="3">
    <source>
        <dbReference type="ARBA" id="ARBA00022833"/>
    </source>
</evidence>
<dbReference type="PROSITE" id="PS01359">
    <property type="entry name" value="ZF_PHD_1"/>
    <property type="match status" value="1"/>
</dbReference>
<dbReference type="InterPro" id="IPR013083">
    <property type="entry name" value="Znf_RING/FYVE/PHD"/>
</dbReference>
<feature type="region of interest" description="Disordered" evidence="5">
    <location>
        <begin position="45"/>
        <end position="88"/>
    </location>
</feature>
<dbReference type="PROSITE" id="PS50016">
    <property type="entry name" value="ZF_PHD_2"/>
    <property type="match status" value="1"/>
</dbReference>
<feature type="domain" description="PHD-type" evidence="6">
    <location>
        <begin position="162"/>
        <end position="217"/>
    </location>
</feature>
<dbReference type="Gene3D" id="3.30.40.10">
    <property type="entry name" value="Zinc/RING finger domain, C3HC4 (zinc finger)"/>
    <property type="match status" value="1"/>
</dbReference>
<dbReference type="EMBL" id="JAUJLE010000104">
    <property type="protein sequence ID" value="KAK0982877.1"/>
    <property type="molecule type" value="Genomic_DNA"/>
</dbReference>
<dbReference type="InterPro" id="IPR019787">
    <property type="entry name" value="Znf_PHD-finger"/>
</dbReference>
<proteinExistence type="predicted"/>
<dbReference type="SUPFAM" id="SSF57903">
    <property type="entry name" value="FYVE/PHD zinc finger"/>
    <property type="match status" value="1"/>
</dbReference>
<gene>
    <name evidence="7" type="ORF">LTR91_011420</name>
</gene>
<dbReference type="GO" id="GO:0008270">
    <property type="term" value="F:zinc ion binding"/>
    <property type="evidence" value="ECO:0007669"/>
    <property type="project" value="UniProtKB-KW"/>
</dbReference>
<keyword evidence="3" id="KW-0862">Zinc</keyword>
<dbReference type="InterPro" id="IPR001965">
    <property type="entry name" value="Znf_PHD"/>
</dbReference>
<dbReference type="CDD" id="cd15489">
    <property type="entry name" value="PHD_SF"/>
    <property type="match status" value="1"/>
</dbReference>
<reference evidence="7" key="1">
    <citation type="submission" date="2023-06" db="EMBL/GenBank/DDBJ databases">
        <title>Black Yeasts Isolated from many extreme environments.</title>
        <authorList>
            <person name="Coleine C."/>
            <person name="Stajich J.E."/>
            <person name="Selbmann L."/>
        </authorList>
    </citation>
    <scope>NUCLEOTIDE SEQUENCE</scope>
    <source>
        <strain evidence="7">CCFEE 5200</strain>
    </source>
</reference>
<keyword evidence="1" id="KW-0479">Metal-binding</keyword>
<evidence type="ECO:0000313" key="7">
    <source>
        <dbReference type="EMBL" id="KAK0982877.1"/>
    </source>
</evidence>